<feature type="domain" description="HTH cro/C1-type" evidence="1">
    <location>
        <begin position="11"/>
        <end position="64"/>
    </location>
</feature>
<proteinExistence type="predicted"/>
<dbReference type="CDD" id="cd00093">
    <property type="entry name" value="HTH_XRE"/>
    <property type="match status" value="1"/>
</dbReference>
<dbReference type="Pfam" id="PF01381">
    <property type="entry name" value="HTH_3"/>
    <property type="match status" value="1"/>
</dbReference>
<dbReference type="InterPro" id="IPR001387">
    <property type="entry name" value="Cro/C1-type_HTH"/>
</dbReference>
<dbReference type="RefSeq" id="WP_278229202.1">
    <property type="nucleotide sequence ID" value="NZ_JAOWLY010000010.1"/>
</dbReference>
<gene>
    <name evidence="2" type="ORF">OGZ51_10565</name>
</gene>
<dbReference type="Proteomes" id="UP001152614">
    <property type="component" value="Unassembled WGS sequence"/>
</dbReference>
<dbReference type="Gene3D" id="1.10.260.40">
    <property type="entry name" value="lambda repressor-like DNA-binding domains"/>
    <property type="match status" value="1"/>
</dbReference>
<protein>
    <submittedName>
        <fullName evidence="2">Helix-turn-helix domain-containing protein</fullName>
    </submittedName>
</protein>
<dbReference type="GO" id="GO:0003677">
    <property type="term" value="F:DNA binding"/>
    <property type="evidence" value="ECO:0007669"/>
    <property type="project" value="InterPro"/>
</dbReference>
<name>A0A9X4NI75_9LACT</name>
<dbReference type="PROSITE" id="PS50943">
    <property type="entry name" value="HTH_CROC1"/>
    <property type="match status" value="1"/>
</dbReference>
<dbReference type="SMART" id="SM00530">
    <property type="entry name" value="HTH_XRE"/>
    <property type="match status" value="1"/>
</dbReference>
<evidence type="ECO:0000313" key="3">
    <source>
        <dbReference type="Proteomes" id="UP001152614"/>
    </source>
</evidence>
<dbReference type="InterPro" id="IPR010982">
    <property type="entry name" value="Lambda_DNA-bd_dom_sf"/>
</dbReference>
<dbReference type="EMBL" id="JAOWLY010000010">
    <property type="protein sequence ID" value="MDG4984585.1"/>
    <property type="molecule type" value="Genomic_DNA"/>
</dbReference>
<dbReference type="AlphaFoldDB" id="A0A9X4NI75"/>
<sequence>MSKETLFYIRLREQASIKNKSMNQVERELGYPRNSLNNYKNGTEPSGERLLELADYFMVSPHYLMGKRETDEGASLKERFQALNFEQKGALCSICQSWVASQLFKNH</sequence>
<reference evidence="2" key="1">
    <citation type="submission" date="2022-10" db="EMBL/GenBank/DDBJ databases">
        <authorList>
            <person name="Turner M.S."/>
            <person name="Huang W."/>
        </authorList>
    </citation>
    <scope>NUCLEOTIDE SEQUENCE</scope>
    <source>
        <strain evidence="2">3</strain>
    </source>
</reference>
<dbReference type="SUPFAM" id="SSF47413">
    <property type="entry name" value="lambda repressor-like DNA-binding domains"/>
    <property type="match status" value="1"/>
</dbReference>
<organism evidence="2 3">
    <name type="scientific">Lactococcus lactis</name>
    <dbReference type="NCBI Taxonomy" id="1358"/>
    <lineage>
        <taxon>Bacteria</taxon>
        <taxon>Bacillati</taxon>
        <taxon>Bacillota</taxon>
        <taxon>Bacilli</taxon>
        <taxon>Lactobacillales</taxon>
        <taxon>Streptococcaceae</taxon>
        <taxon>Lactococcus</taxon>
    </lineage>
</organism>
<reference evidence="2" key="2">
    <citation type="journal article" date="2023" name="Food Microbiol.">
        <title>Evaluation of the fermentation potential of lactic acid bacteria isolated from herbs, fruits and vegetables as starter cultures in nut-based milk alternatives.</title>
        <authorList>
            <person name="Huang W."/>
            <person name="Dong A."/>
            <person name="Pham H.T."/>
            <person name="Zhou C."/>
            <person name="Huo Z."/>
            <person name="Watjen A.P."/>
            <person name="Prakash S."/>
            <person name="Bang-Berthelsen C.H."/>
            <person name="Turner M.S."/>
        </authorList>
    </citation>
    <scope>NUCLEOTIDE SEQUENCE</scope>
    <source>
        <strain evidence="2">3</strain>
    </source>
</reference>
<comment type="caution">
    <text evidence="2">The sequence shown here is derived from an EMBL/GenBank/DDBJ whole genome shotgun (WGS) entry which is preliminary data.</text>
</comment>
<evidence type="ECO:0000259" key="1">
    <source>
        <dbReference type="PROSITE" id="PS50943"/>
    </source>
</evidence>
<accession>A0A9X4NI75</accession>
<evidence type="ECO:0000313" key="2">
    <source>
        <dbReference type="EMBL" id="MDG4984585.1"/>
    </source>
</evidence>